<evidence type="ECO:0000313" key="2">
    <source>
        <dbReference type="Proteomes" id="UP001242811"/>
    </source>
</evidence>
<dbReference type="EMBL" id="JAUSWA010000062">
    <property type="protein sequence ID" value="MDQ0497232.1"/>
    <property type="molecule type" value="Genomic_DNA"/>
</dbReference>
<reference evidence="1 2" key="1">
    <citation type="submission" date="2023-07" db="EMBL/GenBank/DDBJ databases">
        <title>Genomic Encyclopedia of Type Strains, Phase IV (KMG-IV): sequencing the most valuable type-strain genomes for metagenomic binning, comparative biology and taxonomic classification.</title>
        <authorList>
            <person name="Goeker M."/>
        </authorList>
    </citation>
    <scope>NUCLEOTIDE SEQUENCE [LARGE SCALE GENOMIC DNA]</scope>
    <source>
        <strain evidence="1 2">DSM 14914</strain>
    </source>
</reference>
<proteinExistence type="predicted"/>
<name>A0ABU0L7F8_9BACL</name>
<sequence length="50" mass="5799">MNIQKKIQKSQKNNIVFQGSGIVVLNLEVVPTSFWNFLSYADFKKVMDCF</sequence>
<accession>A0ABU0L7F8</accession>
<gene>
    <name evidence="1" type="ORF">QOZ95_005451</name>
</gene>
<protein>
    <submittedName>
        <fullName evidence="1">Uncharacterized protein</fullName>
    </submittedName>
</protein>
<organism evidence="1 2">
    <name type="scientific">Paenibacillus brasilensis</name>
    <dbReference type="NCBI Taxonomy" id="128574"/>
    <lineage>
        <taxon>Bacteria</taxon>
        <taxon>Bacillati</taxon>
        <taxon>Bacillota</taxon>
        <taxon>Bacilli</taxon>
        <taxon>Bacillales</taxon>
        <taxon>Paenibacillaceae</taxon>
        <taxon>Paenibacillus</taxon>
    </lineage>
</organism>
<keyword evidence="2" id="KW-1185">Reference proteome</keyword>
<comment type="caution">
    <text evidence="1">The sequence shown here is derived from an EMBL/GenBank/DDBJ whole genome shotgun (WGS) entry which is preliminary data.</text>
</comment>
<dbReference type="Proteomes" id="UP001242811">
    <property type="component" value="Unassembled WGS sequence"/>
</dbReference>
<evidence type="ECO:0000313" key="1">
    <source>
        <dbReference type="EMBL" id="MDQ0497232.1"/>
    </source>
</evidence>